<dbReference type="AlphaFoldDB" id="A0A6B3RK48"/>
<comment type="caution">
    <text evidence="1">The sequence shown here is derived from an EMBL/GenBank/DDBJ whole genome shotgun (WGS) entry which is preliminary data.</text>
</comment>
<dbReference type="Proteomes" id="UP000481421">
    <property type="component" value="Unassembled WGS sequence"/>
</dbReference>
<dbReference type="InterPro" id="IPR011008">
    <property type="entry name" value="Dimeric_a/b-barrel"/>
</dbReference>
<evidence type="ECO:0000313" key="1">
    <source>
        <dbReference type="EMBL" id="NEX45606.1"/>
    </source>
</evidence>
<dbReference type="Gene3D" id="3.30.70.100">
    <property type="match status" value="1"/>
</dbReference>
<evidence type="ECO:0000313" key="2">
    <source>
        <dbReference type="Proteomes" id="UP000481421"/>
    </source>
</evidence>
<gene>
    <name evidence="1" type="ORF">G3572_05275</name>
</gene>
<organism evidence="1 2">
    <name type="scientific">Pseudotabrizicola algicola</name>
    <dbReference type="NCBI Taxonomy" id="2709381"/>
    <lineage>
        <taxon>Bacteria</taxon>
        <taxon>Pseudomonadati</taxon>
        <taxon>Pseudomonadota</taxon>
        <taxon>Alphaproteobacteria</taxon>
        <taxon>Rhodobacterales</taxon>
        <taxon>Paracoccaceae</taxon>
        <taxon>Pseudotabrizicola</taxon>
    </lineage>
</organism>
<name>A0A6B3RK48_9RHOB</name>
<dbReference type="EMBL" id="JAAIKE010000001">
    <property type="protein sequence ID" value="NEX45606.1"/>
    <property type="molecule type" value="Genomic_DNA"/>
</dbReference>
<protein>
    <submittedName>
        <fullName evidence="1">Uncharacterized protein</fullName>
    </submittedName>
</protein>
<dbReference type="SUPFAM" id="SSF54909">
    <property type="entry name" value="Dimeric alpha+beta barrel"/>
    <property type="match status" value="1"/>
</dbReference>
<keyword evidence="2" id="KW-1185">Reference proteome</keyword>
<reference evidence="1 2" key="1">
    <citation type="submission" date="2020-02" db="EMBL/GenBank/DDBJ databases">
        <title>Rhodobacter algicola sp. nov., isolated from microalga culture.</title>
        <authorList>
            <person name="Park C.-Y."/>
        </authorList>
    </citation>
    <scope>NUCLEOTIDE SEQUENCE [LARGE SCALE GENOMIC DNA]</scope>
    <source>
        <strain evidence="1 2">ETT8</strain>
    </source>
</reference>
<accession>A0A6B3RK48</accession>
<sequence>MFTRSAIFRGRIKPGMEDEFYAAVEQFLVPAWSQMLHAQAVRVYRPVAAEAALGDVFLVQEIDYPSREAIDEALASPRRVVAMQALERVRPLYDGRHHHVIYRRLGPGQ</sequence>
<proteinExistence type="predicted"/>
<dbReference type="RefSeq" id="WP_164609582.1">
    <property type="nucleotide sequence ID" value="NZ_JAAIKE010000001.1"/>
</dbReference>